<feature type="domain" description="Rubrerythrin diiron-binding" evidence="1">
    <location>
        <begin position="36"/>
        <end position="165"/>
    </location>
</feature>
<evidence type="ECO:0000313" key="2">
    <source>
        <dbReference type="EMBL" id="PPK81046.1"/>
    </source>
</evidence>
<evidence type="ECO:0000259" key="1">
    <source>
        <dbReference type="Pfam" id="PF02915"/>
    </source>
</evidence>
<sequence>MDLSALVFSDKSPWPDVEIVTVNELYATAMLSNIGACNSEMSAISLYVYNSMITKRYFYDIAECFHRISVVEMHHLNVFGELCIMLGADPRLWSWQNGRMRYWTPACNRYPTNISALVANSLNGELEAIRKYQQQCLWINDFRIKAILNRIIADELCHVQIFRLMLAELNDDPFELPYEYRACEEDRKKPCDPPKPC</sequence>
<dbReference type="InterPro" id="IPR012347">
    <property type="entry name" value="Ferritin-like"/>
</dbReference>
<keyword evidence="3" id="KW-1185">Reference proteome</keyword>
<dbReference type="InterPro" id="IPR009078">
    <property type="entry name" value="Ferritin-like_SF"/>
</dbReference>
<dbReference type="Gene3D" id="1.20.1260.10">
    <property type="match status" value="1"/>
</dbReference>
<proteinExistence type="predicted"/>
<name>A0A2S6HTG4_9FIRM</name>
<dbReference type="SUPFAM" id="SSF47240">
    <property type="entry name" value="Ferritin-like"/>
    <property type="match status" value="1"/>
</dbReference>
<dbReference type="OrthoDB" id="9791649at2"/>
<gene>
    <name evidence="2" type="ORF">BXY41_105265</name>
</gene>
<dbReference type="Pfam" id="PF02915">
    <property type="entry name" value="Rubrerythrin"/>
    <property type="match status" value="1"/>
</dbReference>
<dbReference type="GO" id="GO:0016491">
    <property type="term" value="F:oxidoreductase activity"/>
    <property type="evidence" value="ECO:0007669"/>
    <property type="project" value="InterPro"/>
</dbReference>
<dbReference type="EMBL" id="PTJA01000005">
    <property type="protein sequence ID" value="PPK81046.1"/>
    <property type="molecule type" value="Genomic_DNA"/>
</dbReference>
<dbReference type="GO" id="GO:0046872">
    <property type="term" value="F:metal ion binding"/>
    <property type="evidence" value="ECO:0007669"/>
    <property type="project" value="InterPro"/>
</dbReference>
<organism evidence="2 3">
    <name type="scientific">Lacrimispora xylanisolvens</name>
    <dbReference type="NCBI Taxonomy" id="384636"/>
    <lineage>
        <taxon>Bacteria</taxon>
        <taxon>Bacillati</taxon>
        <taxon>Bacillota</taxon>
        <taxon>Clostridia</taxon>
        <taxon>Lachnospirales</taxon>
        <taxon>Lachnospiraceae</taxon>
        <taxon>Lacrimispora</taxon>
    </lineage>
</organism>
<dbReference type="RefSeq" id="WP_104437027.1">
    <property type="nucleotide sequence ID" value="NZ_PTJA01000005.1"/>
</dbReference>
<evidence type="ECO:0000313" key="3">
    <source>
        <dbReference type="Proteomes" id="UP000237749"/>
    </source>
</evidence>
<comment type="caution">
    <text evidence="2">The sequence shown here is derived from an EMBL/GenBank/DDBJ whole genome shotgun (WGS) entry which is preliminary data.</text>
</comment>
<accession>A0A2S6HTG4</accession>
<dbReference type="CDD" id="cd07908">
    <property type="entry name" value="Mn_catalase_like"/>
    <property type="match status" value="1"/>
</dbReference>
<dbReference type="Proteomes" id="UP000237749">
    <property type="component" value="Unassembled WGS sequence"/>
</dbReference>
<reference evidence="2 3" key="1">
    <citation type="submission" date="2018-02" db="EMBL/GenBank/DDBJ databases">
        <title>Genomic Encyclopedia of Archaeal and Bacterial Type Strains, Phase II (KMG-II): from individual species to whole genera.</title>
        <authorList>
            <person name="Goeker M."/>
        </authorList>
    </citation>
    <scope>NUCLEOTIDE SEQUENCE [LARGE SCALE GENOMIC DNA]</scope>
    <source>
        <strain evidence="2 3">DSM 3808</strain>
    </source>
</reference>
<protein>
    <submittedName>
        <fullName evidence="2">Bacterioferritin</fullName>
    </submittedName>
</protein>
<dbReference type="AlphaFoldDB" id="A0A2S6HTG4"/>
<dbReference type="InterPro" id="IPR003251">
    <property type="entry name" value="Rr_diiron-bd_dom"/>
</dbReference>